<evidence type="ECO:0000313" key="2">
    <source>
        <dbReference type="Proteomes" id="UP000474640"/>
    </source>
</evidence>
<dbReference type="AlphaFoldDB" id="A0A7C8R2D1"/>
<reference evidence="1 2" key="1">
    <citation type="submission" date="2020-01" db="EMBL/GenBank/DDBJ databases">
        <authorList>
            <person name="Palmer J.M."/>
        </authorList>
    </citation>
    <scope>NUCLEOTIDE SEQUENCE [LARGE SCALE GENOMIC DNA]</scope>
    <source>
        <strain evidence="1 2">TWF970</strain>
    </source>
</reference>
<name>A0A7C8R2D1_ORBOL</name>
<accession>A0A7C8R2D1</accession>
<sequence length="149" mass="16650">MLTTRNLARIDTNVTPLVFGESMYNHPEVQRCPYTPLDSVEPLNDRSSFRYKLIKPRTQSLDSRLQPSNHPSINNITIKITIINLVRLSSPPSLVSSTPVITSRATLLSGSLRLLPYYPDRPSILINDVGDEKTDTIGIKSEGNLFAWG</sequence>
<gene>
    <name evidence="1" type="ORF">TWF970_010208</name>
</gene>
<dbReference type="Proteomes" id="UP000474640">
    <property type="component" value="Unassembled WGS sequence"/>
</dbReference>
<comment type="caution">
    <text evidence="1">The sequence shown here is derived from an EMBL/GenBank/DDBJ whole genome shotgun (WGS) entry which is preliminary data.</text>
</comment>
<organism evidence="1 2">
    <name type="scientific">Orbilia oligospora</name>
    <name type="common">Nematode-trapping fungus</name>
    <name type="synonym">Arthrobotrys oligospora</name>
    <dbReference type="NCBI Taxonomy" id="2813651"/>
    <lineage>
        <taxon>Eukaryota</taxon>
        <taxon>Fungi</taxon>
        <taxon>Dikarya</taxon>
        <taxon>Ascomycota</taxon>
        <taxon>Pezizomycotina</taxon>
        <taxon>Orbiliomycetes</taxon>
        <taxon>Orbiliales</taxon>
        <taxon>Orbiliaceae</taxon>
        <taxon>Orbilia</taxon>
    </lineage>
</organism>
<dbReference type="EMBL" id="JAABOJ010000068">
    <property type="protein sequence ID" value="KAF3271911.1"/>
    <property type="molecule type" value="Genomic_DNA"/>
</dbReference>
<evidence type="ECO:0000313" key="1">
    <source>
        <dbReference type="EMBL" id="KAF3271911.1"/>
    </source>
</evidence>
<proteinExistence type="predicted"/>
<protein>
    <submittedName>
        <fullName evidence="1">Uncharacterized protein</fullName>
    </submittedName>
</protein>